<evidence type="ECO:0000313" key="5">
    <source>
        <dbReference type="EMBL" id="OXA96558.1"/>
    </source>
</evidence>
<dbReference type="STRING" id="991.IW20_11815"/>
<keyword evidence="7" id="KW-1185">Reference proteome</keyword>
<dbReference type="EMBL" id="MUGY01000004">
    <property type="protein sequence ID" value="OXA96558.1"/>
    <property type="molecule type" value="Genomic_DNA"/>
</dbReference>
<dbReference type="PROSITE" id="PS00639">
    <property type="entry name" value="THIOL_PROTEASE_HIS"/>
    <property type="match status" value="1"/>
</dbReference>
<dbReference type="OrthoDB" id="3648721at2"/>
<dbReference type="InterPro" id="IPR013128">
    <property type="entry name" value="Peptidase_C1A"/>
</dbReference>
<comment type="similarity">
    <text evidence="1">Belongs to the peptidase C1 family.</text>
</comment>
<dbReference type="SUPFAM" id="SSF54001">
    <property type="entry name" value="Cysteine proteinases"/>
    <property type="match status" value="1"/>
</dbReference>
<dbReference type="PANTHER" id="PTHR12411">
    <property type="entry name" value="CYSTEINE PROTEASE FAMILY C1-RELATED"/>
    <property type="match status" value="1"/>
</dbReference>
<reference evidence="4 6" key="1">
    <citation type="submission" date="2014-07" db="EMBL/GenBank/DDBJ databases">
        <title>Genome of Flavobacterium hydatis DSM 2063.</title>
        <authorList>
            <person name="Pipes S.E."/>
            <person name="Stropko S.J."/>
            <person name="Newman J.D."/>
        </authorList>
    </citation>
    <scope>NUCLEOTIDE SEQUENCE [LARGE SCALE GENOMIC DNA]</scope>
    <source>
        <strain evidence="4 6">DSM 2063</strain>
    </source>
</reference>
<feature type="signal peptide" evidence="2">
    <location>
        <begin position="1"/>
        <end position="27"/>
    </location>
</feature>
<dbReference type="Pfam" id="PF00112">
    <property type="entry name" value="Peptidase_C1"/>
    <property type="match status" value="1"/>
</dbReference>
<gene>
    <name evidence="5" type="ORF">B0A62_04660</name>
    <name evidence="4" type="ORF">IW20_11815</name>
</gene>
<dbReference type="Proteomes" id="UP000198424">
    <property type="component" value="Unassembled WGS sequence"/>
</dbReference>
<comment type="caution">
    <text evidence="4">The sequence shown here is derived from an EMBL/GenBank/DDBJ whole genome shotgun (WGS) entry which is preliminary data.</text>
</comment>
<dbReference type="Gene3D" id="3.90.70.10">
    <property type="entry name" value="Cysteine proteinases"/>
    <property type="match status" value="1"/>
</dbReference>
<dbReference type="eggNOG" id="COG4870">
    <property type="taxonomic scope" value="Bacteria"/>
</dbReference>
<feature type="chain" id="PRO_5001802800" evidence="2">
    <location>
        <begin position="28"/>
        <end position="322"/>
    </location>
</feature>
<accession>A0A086AIB2</accession>
<dbReference type="PROSITE" id="PS51257">
    <property type="entry name" value="PROKAR_LIPOPROTEIN"/>
    <property type="match status" value="1"/>
</dbReference>
<evidence type="ECO:0000256" key="1">
    <source>
        <dbReference type="ARBA" id="ARBA00008455"/>
    </source>
</evidence>
<dbReference type="InterPro" id="IPR000668">
    <property type="entry name" value="Peptidase_C1A_C"/>
</dbReference>
<reference evidence="5 7" key="2">
    <citation type="submission" date="2016-11" db="EMBL/GenBank/DDBJ databases">
        <title>Whole genomes of Flavobacteriaceae.</title>
        <authorList>
            <person name="Stine C."/>
            <person name="Li C."/>
            <person name="Tadesse D."/>
        </authorList>
    </citation>
    <scope>NUCLEOTIDE SEQUENCE [LARGE SCALE GENOMIC DNA]</scope>
    <source>
        <strain evidence="5 7">ATCC 29551</strain>
    </source>
</reference>
<evidence type="ECO:0000313" key="4">
    <source>
        <dbReference type="EMBL" id="KFF16426.1"/>
    </source>
</evidence>
<proteinExistence type="inferred from homology"/>
<dbReference type="RefSeq" id="WP_035622163.1">
    <property type="nucleotide sequence ID" value="NZ_JBEWQG010000001.1"/>
</dbReference>
<evidence type="ECO:0000259" key="3">
    <source>
        <dbReference type="SMART" id="SM00645"/>
    </source>
</evidence>
<evidence type="ECO:0000256" key="2">
    <source>
        <dbReference type="SAM" id="SignalP"/>
    </source>
</evidence>
<dbReference type="GO" id="GO:0006508">
    <property type="term" value="P:proteolysis"/>
    <property type="evidence" value="ECO:0007669"/>
    <property type="project" value="InterPro"/>
</dbReference>
<dbReference type="GO" id="GO:0008234">
    <property type="term" value="F:cysteine-type peptidase activity"/>
    <property type="evidence" value="ECO:0007669"/>
    <property type="project" value="InterPro"/>
</dbReference>
<dbReference type="AlphaFoldDB" id="A0A086AIB2"/>
<dbReference type="InterPro" id="IPR038765">
    <property type="entry name" value="Papain-like_cys_pep_sf"/>
</dbReference>
<dbReference type="Proteomes" id="UP000028712">
    <property type="component" value="Unassembled WGS sequence"/>
</dbReference>
<dbReference type="SMART" id="SM00645">
    <property type="entry name" value="Pept_C1"/>
    <property type="match status" value="1"/>
</dbReference>
<evidence type="ECO:0000313" key="6">
    <source>
        <dbReference type="Proteomes" id="UP000028712"/>
    </source>
</evidence>
<organism evidence="4 6">
    <name type="scientific">Flavobacterium hydatis</name>
    <name type="common">Cytophaga aquatilis</name>
    <dbReference type="NCBI Taxonomy" id="991"/>
    <lineage>
        <taxon>Bacteria</taxon>
        <taxon>Pseudomonadati</taxon>
        <taxon>Bacteroidota</taxon>
        <taxon>Flavobacteriia</taxon>
        <taxon>Flavobacteriales</taxon>
        <taxon>Flavobacteriaceae</taxon>
        <taxon>Flavobacterium</taxon>
    </lineage>
</organism>
<dbReference type="EMBL" id="JPRM01000015">
    <property type="protein sequence ID" value="KFF16426.1"/>
    <property type="molecule type" value="Genomic_DNA"/>
</dbReference>
<name>A0A086AIB2_FLAHY</name>
<dbReference type="InterPro" id="IPR025660">
    <property type="entry name" value="Pept_his_AS"/>
</dbReference>
<dbReference type="CDD" id="cd02619">
    <property type="entry name" value="Peptidase_C1"/>
    <property type="match status" value="1"/>
</dbReference>
<protein>
    <submittedName>
        <fullName evidence="4">Peptidase C1A papain</fullName>
    </submittedName>
</protein>
<sequence>MKKPLIKFSIKKIALLFFALLAFYSCEKGNDQAESDVQEKLMDGDVNLLDKGRYGLAPMSDEYLKNIQFLTPNDYRLKIAQLRPDLVSETQRSSLTAKIAASKNLPTPPVGNQGSEGSCVGWGVGYAAHSIARYLNNTVHQSNWYNASRSAAYVYNQIKLGNCGAGSYPNDAMNLIKNQGECAEFQMPYIAGGCYTQPSTQQKNWASARKSGGWFNVNPRSAADIKYYLNQNYAVAVCFDVNQSFYDIRNNNHVWANLYGGRQGGHCVCIVGYDDATQLFKVQNSWGAGWGRSGFFYVTYNNIANGAFNWAGCIIPNPSANS</sequence>
<feature type="domain" description="Peptidase C1A papain C-terminal" evidence="3">
    <location>
        <begin position="95"/>
        <end position="311"/>
    </location>
</feature>
<evidence type="ECO:0000313" key="7">
    <source>
        <dbReference type="Proteomes" id="UP000198424"/>
    </source>
</evidence>
<keyword evidence="2" id="KW-0732">Signal</keyword>